<reference evidence="2 3" key="1">
    <citation type="submission" date="2024-11" db="EMBL/GenBank/DDBJ databases">
        <title>A near-complete genome assembly of Cinchona calisaya.</title>
        <authorList>
            <person name="Lian D.C."/>
            <person name="Zhao X.W."/>
            <person name="Wei L."/>
        </authorList>
    </citation>
    <scope>NUCLEOTIDE SEQUENCE [LARGE SCALE GENOMIC DNA]</scope>
    <source>
        <tissue evidence="2">Nenye</tissue>
    </source>
</reference>
<sequence length="220" mass="25430">MHRNVHALYISLSFRHYFAWIFMYSLRFMIWANACLCVIRMGRTAKKTATVQGTGESSSSGVPQPRVGGGLRFLTVATKQKYDNDISKWATIKERGIKVPLAGVPEIKLTIRNRGWELFISTPIDAVLQVVHEFYSNFDHYSSTRVYVHRKEVDVSTNEINKVLKVTHVRNDEWPDTRYANVELQQITSILCDGDVDWTFTVDTCERKLHQSMHQWCLVC</sequence>
<accession>A0ABD2Z1B4</accession>
<dbReference type="Proteomes" id="UP001630127">
    <property type="component" value="Unassembled WGS sequence"/>
</dbReference>
<keyword evidence="1" id="KW-0812">Transmembrane</keyword>
<keyword evidence="1" id="KW-1133">Transmembrane helix</keyword>
<proteinExistence type="predicted"/>
<dbReference type="AlphaFoldDB" id="A0ABD2Z1B4"/>
<organism evidence="2 3">
    <name type="scientific">Cinchona calisaya</name>
    <dbReference type="NCBI Taxonomy" id="153742"/>
    <lineage>
        <taxon>Eukaryota</taxon>
        <taxon>Viridiplantae</taxon>
        <taxon>Streptophyta</taxon>
        <taxon>Embryophyta</taxon>
        <taxon>Tracheophyta</taxon>
        <taxon>Spermatophyta</taxon>
        <taxon>Magnoliopsida</taxon>
        <taxon>eudicotyledons</taxon>
        <taxon>Gunneridae</taxon>
        <taxon>Pentapetalae</taxon>
        <taxon>asterids</taxon>
        <taxon>lamiids</taxon>
        <taxon>Gentianales</taxon>
        <taxon>Rubiaceae</taxon>
        <taxon>Cinchonoideae</taxon>
        <taxon>Cinchoneae</taxon>
        <taxon>Cinchona</taxon>
    </lineage>
</organism>
<comment type="caution">
    <text evidence="2">The sequence shown here is derived from an EMBL/GenBank/DDBJ whole genome shotgun (WGS) entry which is preliminary data.</text>
</comment>
<protein>
    <submittedName>
        <fullName evidence="2">Uncharacterized protein</fullName>
    </submittedName>
</protein>
<dbReference type="EMBL" id="JBJUIK010000011">
    <property type="protein sequence ID" value="KAL3513297.1"/>
    <property type="molecule type" value="Genomic_DNA"/>
</dbReference>
<keyword evidence="3" id="KW-1185">Reference proteome</keyword>
<evidence type="ECO:0000313" key="3">
    <source>
        <dbReference type="Proteomes" id="UP001630127"/>
    </source>
</evidence>
<feature type="transmembrane region" description="Helical" evidence="1">
    <location>
        <begin position="17"/>
        <end position="39"/>
    </location>
</feature>
<keyword evidence="1" id="KW-0472">Membrane</keyword>
<evidence type="ECO:0000313" key="2">
    <source>
        <dbReference type="EMBL" id="KAL3513297.1"/>
    </source>
</evidence>
<gene>
    <name evidence="2" type="ORF">ACH5RR_026014</name>
</gene>
<evidence type="ECO:0000256" key="1">
    <source>
        <dbReference type="SAM" id="Phobius"/>
    </source>
</evidence>
<name>A0ABD2Z1B4_9GENT</name>